<dbReference type="GO" id="GO:0003924">
    <property type="term" value="F:GTPase activity"/>
    <property type="evidence" value="ECO:0007669"/>
    <property type="project" value="InterPro"/>
</dbReference>
<dbReference type="InterPro" id="IPR009000">
    <property type="entry name" value="Transl_B-barrel_sf"/>
</dbReference>
<dbReference type="InterPro" id="IPR009001">
    <property type="entry name" value="Transl_elong_EF1A/Init_IF2_C"/>
</dbReference>
<dbReference type="InterPro" id="IPR000795">
    <property type="entry name" value="T_Tr_GTP-bd_dom"/>
</dbReference>
<keyword evidence="3" id="KW-0963">Cytoplasm</keyword>
<evidence type="ECO:0000256" key="3">
    <source>
        <dbReference type="ARBA" id="ARBA00022490"/>
    </source>
</evidence>
<dbReference type="InterPro" id="IPR054696">
    <property type="entry name" value="GTP-eEF1A_C"/>
</dbReference>
<dbReference type="InterPro" id="IPR027417">
    <property type="entry name" value="P-loop_NTPase"/>
</dbReference>
<dbReference type="GO" id="GO:0005525">
    <property type="term" value="F:GTP binding"/>
    <property type="evidence" value="ECO:0007669"/>
    <property type="project" value="UniProtKB-KW"/>
</dbReference>
<evidence type="ECO:0000256" key="1">
    <source>
        <dbReference type="ARBA" id="ARBA00004496"/>
    </source>
</evidence>
<dbReference type="PANTHER" id="PTHR23115">
    <property type="entry name" value="TRANSLATION FACTOR"/>
    <property type="match status" value="1"/>
</dbReference>
<name>A0AA38HJU7_9CUCU</name>
<evidence type="ECO:0000256" key="9">
    <source>
        <dbReference type="ARBA" id="ARBA00049117"/>
    </source>
</evidence>
<dbReference type="FunFam" id="3.40.50.300:FF:000204">
    <property type="entry name" value="Translation elongation factor Tu"/>
    <property type="match status" value="1"/>
</dbReference>
<comment type="subcellular location">
    <subcellularLocation>
        <location evidence="1">Cytoplasm</location>
    </subcellularLocation>
</comment>
<comment type="caution">
    <text evidence="11">The sequence shown here is derived from an EMBL/GenBank/DDBJ whole genome shotgun (WGS) entry which is preliminary data.</text>
</comment>
<evidence type="ECO:0000256" key="5">
    <source>
        <dbReference type="ARBA" id="ARBA00022741"/>
    </source>
</evidence>
<dbReference type="PROSITE" id="PS51722">
    <property type="entry name" value="G_TR_2"/>
    <property type="match status" value="1"/>
</dbReference>
<evidence type="ECO:0000256" key="7">
    <source>
        <dbReference type="ARBA" id="ARBA00022917"/>
    </source>
</evidence>
<dbReference type="InterPro" id="IPR050100">
    <property type="entry name" value="TRAFAC_GTPase_members"/>
</dbReference>
<evidence type="ECO:0000256" key="2">
    <source>
        <dbReference type="ARBA" id="ARBA00007249"/>
    </source>
</evidence>
<dbReference type="GO" id="GO:0005737">
    <property type="term" value="C:cytoplasm"/>
    <property type="evidence" value="ECO:0007669"/>
    <property type="project" value="UniProtKB-SubCell"/>
</dbReference>
<dbReference type="EMBL" id="JALNTZ010003114">
    <property type="protein sequence ID" value="KAJ3616646.1"/>
    <property type="molecule type" value="Genomic_DNA"/>
</dbReference>
<evidence type="ECO:0000256" key="6">
    <source>
        <dbReference type="ARBA" id="ARBA00022801"/>
    </source>
</evidence>
<evidence type="ECO:0000259" key="10">
    <source>
        <dbReference type="PROSITE" id="PS51722"/>
    </source>
</evidence>
<keyword evidence="4" id="KW-0597">Phosphoprotein</keyword>
<dbReference type="AlphaFoldDB" id="A0AA38HJU7"/>
<keyword evidence="8" id="KW-0342">GTP-binding</keyword>
<keyword evidence="12" id="KW-1185">Reference proteome</keyword>
<dbReference type="Gene3D" id="2.40.30.10">
    <property type="entry name" value="Translation factors"/>
    <property type="match status" value="2"/>
</dbReference>
<evidence type="ECO:0000313" key="11">
    <source>
        <dbReference type="EMBL" id="KAJ3616646.1"/>
    </source>
</evidence>
<dbReference type="SUPFAM" id="SSF52540">
    <property type="entry name" value="P-loop containing nucleoside triphosphate hydrolases"/>
    <property type="match status" value="1"/>
</dbReference>
<feature type="domain" description="Tr-type G" evidence="10">
    <location>
        <begin position="40"/>
        <end position="262"/>
    </location>
</feature>
<protein>
    <recommendedName>
        <fullName evidence="10">Tr-type G domain-containing protein</fullName>
    </recommendedName>
</protein>
<dbReference type="PRINTS" id="PR00315">
    <property type="entry name" value="ELONGATNFCT"/>
</dbReference>
<proteinExistence type="inferred from homology"/>
<comment type="catalytic activity">
    <reaction evidence="9">
        <text>GTP + H2O = GDP + phosphate + H(+)</text>
        <dbReference type="Rhea" id="RHEA:19669"/>
        <dbReference type="ChEBI" id="CHEBI:15377"/>
        <dbReference type="ChEBI" id="CHEBI:15378"/>
        <dbReference type="ChEBI" id="CHEBI:37565"/>
        <dbReference type="ChEBI" id="CHEBI:43474"/>
        <dbReference type="ChEBI" id="CHEBI:58189"/>
    </reaction>
    <physiologicalReaction direction="left-to-right" evidence="9">
        <dbReference type="Rhea" id="RHEA:19670"/>
    </physiologicalReaction>
</comment>
<sequence length="477" mass="52635">MELEEQCLKGLGVQLKAPVKSIISYKPRHLCQNTQQLVLSHMNELYVTGHVDAGKSTLLGHLLQLVGAVEKSLVHKNARDSEKIGKSSFRYAWVLDATSEERSRGVTMDIAFCHFRTNSKLITVLDAPGHRDFVPKMISGATQADAALLVIDANYGEFETGFTAGGQTREHAILARSLGVSQLVVAVNKMDLVGYSEARYNEVVTCLRLYLNKLGYKDTALNFVPCGGFGGVNLVTLAEPALKSWYAGPTLLDAIDALKTPDKLVEKPLRLCAIDVYKTHSGAFIFGNVVTGRVAVGDEVLMLPGAALAKIKGTAGLFWHRVPHFYRGLFSAITVRNEEKMFIITGYGRVTIWLIPSAGDSLQFSCQGIELDHFRKGSFFCDKQALMAPARKLLARVYVFKLEIPIIKGTSVIFYFYKNEETGYITRLIETSNKSSGSSVRKNPRSLSSDSSALIEITLSWFTITPLFHHLELSAFI</sequence>
<accession>A0AA38HJU7</accession>
<evidence type="ECO:0000313" key="12">
    <source>
        <dbReference type="Proteomes" id="UP001168821"/>
    </source>
</evidence>
<dbReference type="CDD" id="cd01883">
    <property type="entry name" value="EF1_alpha"/>
    <property type="match status" value="1"/>
</dbReference>
<keyword evidence="6" id="KW-0378">Hydrolase</keyword>
<gene>
    <name evidence="11" type="ORF">Zmor_011752</name>
</gene>
<keyword evidence="5" id="KW-0547">Nucleotide-binding</keyword>
<evidence type="ECO:0000256" key="4">
    <source>
        <dbReference type="ARBA" id="ARBA00022553"/>
    </source>
</evidence>
<dbReference type="Pfam" id="PF00009">
    <property type="entry name" value="GTP_EFTU"/>
    <property type="match status" value="1"/>
</dbReference>
<dbReference type="Pfam" id="PF22594">
    <property type="entry name" value="GTP-eEF1A_C"/>
    <property type="match status" value="1"/>
</dbReference>
<evidence type="ECO:0000256" key="8">
    <source>
        <dbReference type="ARBA" id="ARBA00023134"/>
    </source>
</evidence>
<comment type="similarity">
    <text evidence="2">Belongs to the TRAFAC class translation factor GTPase superfamily. Classic translation factor GTPase family. EF-Tu/EF-1A subfamily.</text>
</comment>
<keyword evidence="7" id="KW-0648">Protein biosynthesis</keyword>
<dbReference type="Gene3D" id="3.40.50.300">
    <property type="entry name" value="P-loop containing nucleotide triphosphate hydrolases"/>
    <property type="match status" value="1"/>
</dbReference>
<dbReference type="SUPFAM" id="SSF50447">
    <property type="entry name" value="Translation proteins"/>
    <property type="match status" value="1"/>
</dbReference>
<dbReference type="GO" id="GO:0006412">
    <property type="term" value="P:translation"/>
    <property type="evidence" value="ECO:0007669"/>
    <property type="project" value="UniProtKB-KW"/>
</dbReference>
<organism evidence="11 12">
    <name type="scientific">Zophobas morio</name>
    <dbReference type="NCBI Taxonomy" id="2755281"/>
    <lineage>
        <taxon>Eukaryota</taxon>
        <taxon>Metazoa</taxon>
        <taxon>Ecdysozoa</taxon>
        <taxon>Arthropoda</taxon>
        <taxon>Hexapoda</taxon>
        <taxon>Insecta</taxon>
        <taxon>Pterygota</taxon>
        <taxon>Neoptera</taxon>
        <taxon>Endopterygota</taxon>
        <taxon>Coleoptera</taxon>
        <taxon>Polyphaga</taxon>
        <taxon>Cucujiformia</taxon>
        <taxon>Tenebrionidae</taxon>
        <taxon>Zophobas</taxon>
    </lineage>
</organism>
<dbReference type="SUPFAM" id="SSF50465">
    <property type="entry name" value="EF-Tu/eEF-1alpha/eIF2-gamma C-terminal domain"/>
    <property type="match status" value="1"/>
</dbReference>
<dbReference type="Proteomes" id="UP001168821">
    <property type="component" value="Unassembled WGS sequence"/>
</dbReference>
<reference evidence="11" key="1">
    <citation type="journal article" date="2023" name="G3 (Bethesda)">
        <title>Whole genome assemblies of Zophobas morio and Tenebrio molitor.</title>
        <authorList>
            <person name="Kaur S."/>
            <person name="Stinson S.A."/>
            <person name="diCenzo G.C."/>
        </authorList>
    </citation>
    <scope>NUCLEOTIDE SEQUENCE</scope>
    <source>
        <strain evidence="11">QUZm001</strain>
    </source>
</reference>